<proteinExistence type="predicted"/>
<dbReference type="PANTHER" id="PTHR14025:SF20">
    <property type="entry name" value="FANCONI ANEMIA GROUP M PROTEIN"/>
    <property type="match status" value="1"/>
</dbReference>
<dbReference type="InterPro" id="IPR027417">
    <property type="entry name" value="P-loop_NTPase"/>
</dbReference>
<dbReference type="GO" id="GO:0005524">
    <property type="term" value="F:ATP binding"/>
    <property type="evidence" value="ECO:0007669"/>
    <property type="project" value="UniProtKB-KW"/>
</dbReference>
<evidence type="ECO:0000256" key="1">
    <source>
        <dbReference type="ARBA" id="ARBA00022741"/>
    </source>
</evidence>
<evidence type="ECO:0000256" key="4">
    <source>
        <dbReference type="ARBA" id="ARBA00022840"/>
    </source>
</evidence>
<dbReference type="GO" id="GO:0004386">
    <property type="term" value="F:helicase activity"/>
    <property type="evidence" value="ECO:0007669"/>
    <property type="project" value="UniProtKB-KW"/>
</dbReference>
<feature type="non-terminal residue" evidence="7">
    <location>
        <position position="1"/>
    </location>
</feature>
<dbReference type="Proteomes" id="UP000070175">
    <property type="component" value="Unassembled WGS sequence"/>
</dbReference>
<keyword evidence="1" id="KW-0547">Nucleotide-binding</keyword>
<feature type="region of interest" description="Disordered" evidence="5">
    <location>
        <begin position="101"/>
        <end position="166"/>
    </location>
</feature>
<evidence type="ECO:0000256" key="3">
    <source>
        <dbReference type="ARBA" id="ARBA00022806"/>
    </source>
</evidence>
<dbReference type="Gene3D" id="3.40.50.300">
    <property type="entry name" value="P-loop containing nucleotide triphosphate hydrolases"/>
    <property type="match status" value="2"/>
</dbReference>
<protein>
    <recommendedName>
        <fullName evidence="6">Helicase C-terminal domain-containing protein</fullName>
    </recommendedName>
</protein>
<dbReference type="GO" id="GO:0016787">
    <property type="term" value="F:hydrolase activity"/>
    <property type="evidence" value="ECO:0007669"/>
    <property type="project" value="UniProtKB-KW"/>
</dbReference>
<sequence>TSVGEEGLDVPSVDLVVFYEPVPSGVRYIQRKGRTGRKSEGEAIILATEETHDEAYLEVSEKRRKRMKTVVEGLNSELEPIEREVPELEKNPMPEELIREAEEYSPPEMEEEPEAEIRLVERKKPSELVEEKRNTWRRSGRESSGGGKGRRRSWHWRGSLFRASKE</sequence>
<dbReference type="PROSITE" id="PS51194">
    <property type="entry name" value="HELICASE_CTER"/>
    <property type="match status" value="1"/>
</dbReference>
<keyword evidence="8" id="KW-1185">Reference proteome</keyword>
<feature type="compositionally biased region" description="Basic and acidic residues" evidence="5">
    <location>
        <begin position="115"/>
        <end position="134"/>
    </location>
</feature>
<keyword evidence="3" id="KW-0347">Helicase</keyword>
<dbReference type="Pfam" id="PF00271">
    <property type="entry name" value="Helicase_C"/>
    <property type="match status" value="1"/>
</dbReference>
<organism evidence="7 8">
    <name type="scientific">candidate division MSBL1 archaeon SCGC-AAA382N08</name>
    <dbReference type="NCBI Taxonomy" id="1698285"/>
    <lineage>
        <taxon>Archaea</taxon>
        <taxon>Methanobacteriati</taxon>
        <taxon>Methanobacteriota</taxon>
        <taxon>candidate division MSBL1</taxon>
    </lineage>
</organism>
<evidence type="ECO:0000313" key="7">
    <source>
        <dbReference type="EMBL" id="KXB08092.1"/>
    </source>
</evidence>
<feature type="compositionally biased region" description="Acidic residues" evidence="5">
    <location>
        <begin position="103"/>
        <end position="114"/>
    </location>
</feature>
<dbReference type="AlphaFoldDB" id="A0A133VNR1"/>
<evidence type="ECO:0000259" key="6">
    <source>
        <dbReference type="PROSITE" id="PS51194"/>
    </source>
</evidence>
<accession>A0A133VNR1</accession>
<evidence type="ECO:0000256" key="5">
    <source>
        <dbReference type="SAM" id="MobiDB-lite"/>
    </source>
</evidence>
<gene>
    <name evidence="7" type="ORF">AKJ56_01900</name>
</gene>
<dbReference type="SUPFAM" id="SSF52540">
    <property type="entry name" value="P-loop containing nucleoside triphosphate hydrolases"/>
    <property type="match status" value="1"/>
</dbReference>
<evidence type="ECO:0000256" key="2">
    <source>
        <dbReference type="ARBA" id="ARBA00022801"/>
    </source>
</evidence>
<evidence type="ECO:0000313" key="8">
    <source>
        <dbReference type="Proteomes" id="UP000070175"/>
    </source>
</evidence>
<dbReference type="EMBL" id="LHYJ01000028">
    <property type="protein sequence ID" value="KXB08092.1"/>
    <property type="molecule type" value="Genomic_DNA"/>
</dbReference>
<dbReference type="PANTHER" id="PTHR14025">
    <property type="entry name" value="FANCONI ANEMIA GROUP M FANCM FAMILY MEMBER"/>
    <property type="match status" value="1"/>
</dbReference>
<reference evidence="7 8" key="1">
    <citation type="journal article" date="2016" name="Sci. Rep.">
        <title>Metabolic traits of an uncultured archaeal lineage -MSBL1- from brine pools of the Red Sea.</title>
        <authorList>
            <person name="Mwirichia R."/>
            <person name="Alam I."/>
            <person name="Rashid M."/>
            <person name="Vinu M."/>
            <person name="Ba-Alawi W."/>
            <person name="Anthony Kamau A."/>
            <person name="Kamanda Ngugi D."/>
            <person name="Goker M."/>
            <person name="Klenk H.P."/>
            <person name="Bajic V."/>
            <person name="Stingl U."/>
        </authorList>
    </citation>
    <scope>NUCLEOTIDE SEQUENCE [LARGE SCALE GENOMIC DNA]</scope>
    <source>
        <strain evidence="7">SCGC-AAA382N08</strain>
    </source>
</reference>
<keyword evidence="2" id="KW-0378">Hydrolase</keyword>
<keyword evidence="4" id="KW-0067">ATP-binding</keyword>
<feature type="domain" description="Helicase C-terminal" evidence="6">
    <location>
        <begin position="1"/>
        <end position="89"/>
    </location>
</feature>
<comment type="caution">
    <text evidence="7">The sequence shown here is derived from an EMBL/GenBank/DDBJ whole genome shotgun (WGS) entry which is preliminary data.</text>
</comment>
<name>A0A133VNR1_9EURY</name>
<dbReference type="InterPro" id="IPR001650">
    <property type="entry name" value="Helicase_C-like"/>
</dbReference>